<evidence type="ECO:0000256" key="2">
    <source>
        <dbReference type="SAM" id="Phobius"/>
    </source>
</evidence>
<gene>
    <name evidence="3" type="ORF">SAMN04487818_10646</name>
</gene>
<feature type="compositionally biased region" description="Polar residues" evidence="1">
    <location>
        <begin position="82"/>
        <end position="96"/>
    </location>
</feature>
<keyword evidence="4" id="KW-1185">Reference proteome</keyword>
<proteinExistence type="predicted"/>
<dbReference type="STRING" id="155974.SAMN04487818_10646"/>
<name>A0A1H9T388_9PSEU</name>
<accession>A0A1H9T388</accession>
<dbReference type="Proteomes" id="UP000199051">
    <property type="component" value="Unassembled WGS sequence"/>
</dbReference>
<protein>
    <submittedName>
        <fullName evidence="3">Uncharacterized protein</fullName>
    </submittedName>
</protein>
<sequence length="128" mass="12300">MGFVFDGRIAVQQRQTPVSGSRWEPSPLGNDVPPVTIPVVPIQAGGPERGPRGEVRRVVVAAAVVAGVLVGGTAGVGIASVTIGSTDPTDPGTSQVVPGGTGPDGPGDLGGRSGAGGPGTRGGTGIGT</sequence>
<feature type="transmembrane region" description="Helical" evidence="2">
    <location>
        <begin position="58"/>
        <end position="83"/>
    </location>
</feature>
<feature type="region of interest" description="Disordered" evidence="1">
    <location>
        <begin position="15"/>
        <end position="34"/>
    </location>
</feature>
<keyword evidence="2" id="KW-0812">Transmembrane</keyword>
<keyword evidence="2" id="KW-0472">Membrane</keyword>
<evidence type="ECO:0000256" key="1">
    <source>
        <dbReference type="SAM" id="MobiDB-lite"/>
    </source>
</evidence>
<reference evidence="4" key="1">
    <citation type="submission" date="2016-10" db="EMBL/GenBank/DDBJ databases">
        <authorList>
            <person name="Varghese N."/>
            <person name="Submissions S."/>
        </authorList>
    </citation>
    <scope>NUCLEOTIDE SEQUENCE [LARGE SCALE GENOMIC DNA]</scope>
    <source>
        <strain evidence="4">DSM 44260</strain>
    </source>
</reference>
<dbReference type="AlphaFoldDB" id="A0A1H9T388"/>
<evidence type="ECO:0000313" key="4">
    <source>
        <dbReference type="Proteomes" id="UP000199051"/>
    </source>
</evidence>
<keyword evidence="2" id="KW-1133">Transmembrane helix</keyword>
<organism evidence="3 4">
    <name type="scientific">Actinokineospora terrae</name>
    <dbReference type="NCBI Taxonomy" id="155974"/>
    <lineage>
        <taxon>Bacteria</taxon>
        <taxon>Bacillati</taxon>
        <taxon>Actinomycetota</taxon>
        <taxon>Actinomycetes</taxon>
        <taxon>Pseudonocardiales</taxon>
        <taxon>Pseudonocardiaceae</taxon>
        <taxon>Actinokineospora</taxon>
    </lineage>
</organism>
<feature type="compositionally biased region" description="Gly residues" evidence="1">
    <location>
        <begin position="99"/>
        <end position="128"/>
    </location>
</feature>
<feature type="region of interest" description="Disordered" evidence="1">
    <location>
        <begin position="82"/>
        <end position="128"/>
    </location>
</feature>
<evidence type="ECO:0000313" key="3">
    <source>
        <dbReference type="EMBL" id="SER91537.1"/>
    </source>
</evidence>
<dbReference type="EMBL" id="FOGI01000006">
    <property type="protein sequence ID" value="SER91537.1"/>
    <property type="molecule type" value="Genomic_DNA"/>
</dbReference>